<dbReference type="Gene3D" id="1.20.1540.10">
    <property type="entry name" value="Rhomboid-like"/>
    <property type="match status" value="1"/>
</dbReference>
<organism evidence="9 10">
    <name type="scientific">Ectobacillus funiculus</name>
    <dbReference type="NCBI Taxonomy" id="137993"/>
    <lineage>
        <taxon>Bacteria</taxon>
        <taxon>Bacillati</taxon>
        <taxon>Bacillota</taxon>
        <taxon>Bacilli</taxon>
        <taxon>Bacillales</taxon>
        <taxon>Bacillaceae</taxon>
        <taxon>Ectobacillus</taxon>
    </lineage>
</organism>
<sequence length="189" mass="21294">MEFDLIVQSRYLPIRLPPVTVTILAIQLMTWCFSRLLVPLGTGCNSCIAAGEWWRFLTPVFLHTDFSHLLSNCLSLLLLGAYLEPQLGKLRFCFLFLFTGICGNIATYFLMPLSFIHVGASGAIFGLLGMQLYLFYLQKRRYTKQHLTVFILLLLFLVSMTFLENSVNIAAHLGGLLSGGILSPFFTKE</sequence>
<dbReference type="GO" id="GO:0008233">
    <property type="term" value="F:peptidase activity"/>
    <property type="evidence" value="ECO:0007669"/>
    <property type="project" value="UniProtKB-KW"/>
</dbReference>
<feature type="transmembrane region" description="Helical" evidence="7">
    <location>
        <begin position="115"/>
        <end position="135"/>
    </location>
</feature>
<evidence type="ECO:0000256" key="4">
    <source>
        <dbReference type="ARBA" id="ARBA00022801"/>
    </source>
</evidence>
<accession>A0ABV5WHV2</accession>
<dbReference type="EMBL" id="JBHMAF010000105">
    <property type="protein sequence ID" value="MFB9759967.1"/>
    <property type="molecule type" value="Genomic_DNA"/>
</dbReference>
<evidence type="ECO:0000256" key="1">
    <source>
        <dbReference type="ARBA" id="ARBA00004141"/>
    </source>
</evidence>
<dbReference type="Proteomes" id="UP001589609">
    <property type="component" value="Unassembled WGS sequence"/>
</dbReference>
<keyword evidence="9" id="KW-0645">Protease</keyword>
<reference evidence="9 10" key="1">
    <citation type="submission" date="2024-09" db="EMBL/GenBank/DDBJ databases">
        <authorList>
            <person name="Sun Q."/>
            <person name="Mori K."/>
        </authorList>
    </citation>
    <scope>NUCLEOTIDE SEQUENCE [LARGE SCALE GENOMIC DNA]</scope>
    <source>
        <strain evidence="9 10">JCM 11201</strain>
    </source>
</reference>
<keyword evidence="6 7" id="KW-0472">Membrane</keyword>
<evidence type="ECO:0000313" key="10">
    <source>
        <dbReference type="Proteomes" id="UP001589609"/>
    </source>
</evidence>
<dbReference type="InterPro" id="IPR050925">
    <property type="entry name" value="Rhomboid_protease_S54"/>
</dbReference>
<evidence type="ECO:0000256" key="5">
    <source>
        <dbReference type="ARBA" id="ARBA00022989"/>
    </source>
</evidence>
<gene>
    <name evidence="9" type="ORF">ACFFMS_16485</name>
</gene>
<dbReference type="EC" id="3.4.21.-" evidence="9"/>
<dbReference type="RefSeq" id="WP_379950301.1">
    <property type="nucleotide sequence ID" value="NZ_JBHMAF010000105.1"/>
</dbReference>
<dbReference type="Pfam" id="PF01694">
    <property type="entry name" value="Rhomboid"/>
    <property type="match status" value="1"/>
</dbReference>
<keyword evidence="5 7" id="KW-1133">Transmembrane helix</keyword>
<proteinExistence type="inferred from homology"/>
<evidence type="ECO:0000256" key="2">
    <source>
        <dbReference type="ARBA" id="ARBA00009045"/>
    </source>
</evidence>
<keyword evidence="10" id="KW-1185">Reference proteome</keyword>
<feature type="transmembrane region" description="Helical" evidence="7">
    <location>
        <begin position="147"/>
        <end position="163"/>
    </location>
</feature>
<evidence type="ECO:0000256" key="7">
    <source>
        <dbReference type="SAM" id="Phobius"/>
    </source>
</evidence>
<comment type="subcellular location">
    <subcellularLocation>
        <location evidence="1">Membrane</location>
        <topology evidence="1">Multi-pass membrane protein</topology>
    </subcellularLocation>
</comment>
<evidence type="ECO:0000256" key="6">
    <source>
        <dbReference type="ARBA" id="ARBA00023136"/>
    </source>
</evidence>
<evidence type="ECO:0000259" key="8">
    <source>
        <dbReference type="Pfam" id="PF01694"/>
    </source>
</evidence>
<feature type="transmembrane region" description="Helical" evidence="7">
    <location>
        <begin position="90"/>
        <end position="109"/>
    </location>
</feature>
<evidence type="ECO:0000256" key="3">
    <source>
        <dbReference type="ARBA" id="ARBA00022692"/>
    </source>
</evidence>
<keyword evidence="3 7" id="KW-0812">Transmembrane</keyword>
<comment type="similarity">
    <text evidence="2">Belongs to the peptidase S54 family.</text>
</comment>
<protein>
    <submittedName>
        <fullName evidence="9">Rhomboid family intramembrane serine protease</fullName>
        <ecNumber evidence="9">3.4.21.-</ecNumber>
    </submittedName>
</protein>
<feature type="transmembrane region" description="Helical" evidence="7">
    <location>
        <begin position="12"/>
        <end position="31"/>
    </location>
</feature>
<feature type="transmembrane region" description="Helical" evidence="7">
    <location>
        <begin position="66"/>
        <end position="83"/>
    </location>
</feature>
<keyword evidence="4 9" id="KW-0378">Hydrolase</keyword>
<comment type="caution">
    <text evidence="9">The sequence shown here is derived from an EMBL/GenBank/DDBJ whole genome shotgun (WGS) entry which is preliminary data.</text>
</comment>
<dbReference type="PANTHER" id="PTHR43731:SF14">
    <property type="entry name" value="PRESENILIN-ASSOCIATED RHOMBOID-LIKE PROTEIN, MITOCHONDRIAL"/>
    <property type="match status" value="1"/>
</dbReference>
<dbReference type="InterPro" id="IPR035952">
    <property type="entry name" value="Rhomboid-like_sf"/>
</dbReference>
<dbReference type="PANTHER" id="PTHR43731">
    <property type="entry name" value="RHOMBOID PROTEASE"/>
    <property type="match status" value="1"/>
</dbReference>
<dbReference type="GO" id="GO:0006508">
    <property type="term" value="P:proteolysis"/>
    <property type="evidence" value="ECO:0007669"/>
    <property type="project" value="UniProtKB-KW"/>
</dbReference>
<dbReference type="SUPFAM" id="SSF144091">
    <property type="entry name" value="Rhomboid-like"/>
    <property type="match status" value="1"/>
</dbReference>
<dbReference type="InterPro" id="IPR022764">
    <property type="entry name" value="Peptidase_S54_rhomboid_dom"/>
</dbReference>
<feature type="domain" description="Peptidase S54 rhomboid" evidence="8">
    <location>
        <begin position="51"/>
        <end position="185"/>
    </location>
</feature>
<name>A0ABV5WHV2_9BACI</name>
<evidence type="ECO:0000313" key="9">
    <source>
        <dbReference type="EMBL" id="MFB9759967.1"/>
    </source>
</evidence>